<dbReference type="OMA" id="NFANKRL"/>
<proteinExistence type="inferred from homology"/>
<dbReference type="VEuPathDB" id="ToxoDB:EMWEY_00052510"/>
<name>U6M897_EIMMA</name>
<dbReference type="GO" id="GO:0003756">
    <property type="term" value="F:protein disulfide isomerase activity"/>
    <property type="evidence" value="ECO:0007669"/>
    <property type="project" value="TreeGrafter"/>
</dbReference>
<dbReference type="EMBL" id="HG719779">
    <property type="protein sequence ID" value="CDJ58684.1"/>
    <property type="molecule type" value="Genomic_DNA"/>
</dbReference>
<accession>U6M897</accession>
<keyword evidence="2" id="KW-0413">Isomerase</keyword>
<organism evidence="2 3">
    <name type="scientific">Eimeria maxima</name>
    <name type="common">Coccidian parasite</name>
    <dbReference type="NCBI Taxonomy" id="5804"/>
    <lineage>
        <taxon>Eukaryota</taxon>
        <taxon>Sar</taxon>
        <taxon>Alveolata</taxon>
        <taxon>Apicomplexa</taxon>
        <taxon>Conoidasida</taxon>
        <taxon>Coccidia</taxon>
        <taxon>Eucoccidiorida</taxon>
        <taxon>Eimeriorina</taxon>
        <taxon>Eimeriidae</taxon>
        <taxon>Eimeria</taxon>
    </lineage>
</organism>
<protein>
    <submittedName>
        <fullName evidence="2">Protein disulfide isomerase, putative</fullName>
    </submittedName>
</protein>
<keyword evidence="3" id="KW-1185">Reference proteome</keyword>
<evidence type="ECO:0000256" key="1">
    <source>
        <dbReference type="ARBA" id="ARBA00006347"/>
    </source>
</evidence>
<dbReference type="SUPFAM" id="SSF52833">
    <property type="entry name" value="Thioredoxin-like"/>
    <property type="match status" value="2"/>
</dbReference>
<dbReference type="RefSeq" id="XP_013335332.1">
    <property type="nucleotide sequence ID" value="XM_013479878.1"/>
</dbReference>
<sequence length="628" mass="70282">MADWGEKFVVIQSPRASSQPIAFTWVKHVLGVRLSLVCLLLIASSLSWHSICVCAASEPTSVSNASLLSKTKPITAAFTGLSKTGEAGEGGNSVLEPAFKADTQIYKASLGKQALTDSPKVNIEEPNVVSEEESIGDQMPVQQRPSLAVFTTSANTNISLTVATLAVYTNEGCPYSQEALREAQVAQTIVRKHGGTINIRHVDMTKEKELGRLLAIKAMPCLRFYRNSDIRSTTYIAYEGVDMTADEIAYWILQQLGKTIQIAPIGQETFRVAAVKGSTVGPVVHASVHEGSPRAALVTWLSTNREQLPSKSTLFNIKYVDLSQQEQFRVYRKRLPFDVGEEEYLTLEEPQWEPKSILALMLAAENRKVFYGDRPSRILLGKRALLSVYVSHHENLQDIALLLMEFYETYRERLAFHIAKGTLKEAARSQDTFSHSWGGAVIIDQQANPAAYQKVTGVLREHSPFSQYSLSMPFNYHSIQLFLKQWSTGNSELHFRSNRLSYTEKESHVTELNHFHFLKTLLQPNRALLAVLYYEPDCSDCQVYLQVWKEASELFKTAEHLKSQVIFGQLDGSLNDIVDFDIKKRIPSIVVYPEGPKALDRRLLYTGSPIVTDILGFLSTLAAKRDEL</sequence>
<evidence type="ECO:0000313" key="2">
    <source>
        <dbReference type="EMBL" id="CDJ58684.1"/>
    </source>
</evidence>
<dbReference type="GeneID" id="25339237"/>
<dbReference type="GO" id="GO:0006457">
    <property type="term" value="P:protein folding"/>
    <property type="evidence" value="ECO:0007669"/>
    <property type="project" value="TreeGrafter"/>
</dbReference>
<dbReference type="GO" id="GO:0034976">
    <property type="term" value="P:response to endoplasmic reticulum stress"/>
    <property type="evidence" value="ECO:0007669"/>
    <property type="project" value="TreeGrafter"/>
</dbReference>
<comment type="similarity">
    <text evidence="1">Belongs to the protein disulfide isomerase family.</text>
</comment>
<dbReference type="GO" id="GO:0005783">
    <property type="term" value="C:endoplasmic reticulum"/>
    <property type="evidence" value="ECO:0007669"/>
    <property type="project" value="TreeGrafter"/>
</dbReference>
<dbReference type="Gene3D" id="3.40.30.10">
    <property type="entry name" value="Glutaredoxin"/>
    <property type="match status" value="2"/>
</dbReference>
<dbReference type="AlphaFoldDB" id="U6M897"/>
<dbReference type="Proteomes" id="UP000030763">
    <property type="component" value="Unassembled WGS sequence"/>
</dbReference>
<reference evidence="2" key="1">
    <citation type="submission" date="2013-10" db="EMBL/GenBank/DDBJ databases">
        <title>Genomic analysis of the causative agents of coccidiosis in chickens.</title>
        <authorList>
            <person name="Reid A.J."/>
            <person name="Blake D."/>
            <person name="Billington K."/>
            <person name="Browne H."/>
            <person name="Dunn M."/>
            <person name="Hung S."/>
            <person name="Kawahara F."/>
            <person name="Miranda-Saavedra D."/>
            <person name="Mourier T."/>
            <person name="Nagra H."/>
            <person name="Otto T.D."/>
            <person name="Rawlings N."/>
            <person name="Sanchez A."/>
            <person name="Sanders M."/>
            <person name="Subramaniam C."/>
            <person name="Tay Y."/>
            <person name="Dear P."/>
            <person name="Doerig C."/>
            <person name="Gruber A."/>
            <person name="Parkinson J."/>
            <person name="Shirley M."/>
            <person name="Wan K.L."/>
            <person name="Berriman M."/>
            <person name="Tomley F."/>
            <person name="Pain A."/>
        </authorList>
    </citation>
    <scope>NUCLEOTIDE SEQUENCE [LARGE SCALE GENOMIC DNA]</scope>
    <source>
        <strain evidence="2">Weybridge</strain>
    </source>
</reference>
<dbReference type="PANTHER" id="PTHR18929">
    <property type="entry name" value="PROTEIN DISULFIDE ISOMERASE"/>
    <property type="match status" value="1"/>
</dbReference>
<dbReference type="PANTHER" id="PTHR18929:SF240">
    <property type="entry name" value="PROTEIN DISULFIDE-ISOMERASE"/>
    <property type="match status" value="1"/>
</dbReference>
<reference evidence="2" key="2">
    <citation type="submission" date="2013-10" db="EMBL/GenBank/DDBJ databases">
        <authorList>
            <person name="Aslett M."/>
        </authorList>
    </citation>
    <scope>NUCLEOTIDE SEQUENCE [LARGE SCALE GENOMIC DNA]</scope>
    <source>
        <strain evidence="2">Weybridge</strain>
    </source>
</reference>
<dbReference type="OrthoDB" id="346791at2759"/>
<gene>
    <name evidence="2" type="ORF">EMWEY_00052510</name>
</gene>
<evidence type="ECO:0000313" key="3">
    <source>
        <dbReference type="Proteomes" id="UP000030763"/>
    </source>
</evidence>
<dbReference type="InterPro" id="IPR036249">
    <property type="entry name" value="Thioredoxin-like_sf"/>
</dbReference>